<gene>
    <name evidence="4" type="primary">rutR</name>
    <name evidence="4" type="ORF">EVC62_15185</name>
</gene>
<keyword evidence="5" id="KW-1185">Reference proteome</keyword>
<protein>
    <submittedName>
        <fullName evidence="4">HTH-type transcriptional regulator RutR</fullName>
    </submittedName>
</protein>
<dbReference type="Gene3D" id="1.10.357.10">
    <property type="entry name" value="Tetracycline Repressor, domain 2"/>
    <property type="match status" value="1"/>
</dbReference>
<evidence type="ECO:0000259" key="3">
    <source>
        <dbReference type="PROSITE" id="PS50977"/>
    </source>
</evidence>
<organism evidence="4 5">
    <name type="scientific">Salinicola endophyticus</name>
    <dbReference type="NCBI Taxonomy" id="1949083"/>
    <lineage>
        <taxon>Bacteria</taxon>
        <taxon>Pseudomonadati</taxon>
        <taxon>Pseudomonadota</taxon>
        <taxon>Gammaproteobacteria</taxon>
        <taxon>Oceanospirillales</taxon>
        <taxon>Halomonadaceae</taxon>
        <taxon>Salinicola</taxon>
    </lineage>
</organism>
<dbReference type="Pfam" id="PF08362">
    <property type="entry name" value="TetR_C_3"/>
    <property type="match status" value="1"/>
</dbReference>
<dbReference type="InterPro" id="IPR050109">
    <property type="entry name" value="HTH-type_TetR-like_transc_reg"/>
</dbReference>
<dbReference type="RefSeq" id="WP_110677450.1">
    <property type="nucleotide sequence ID" value="NZ_CP035631.1"/>
</dbReference>
<dbReference type="InterPro" id="IPR001647">
    <property type="entry name" value="HTH_TetR"/>
</dbReference>
<dbReference type="InterPro" id="IPR013573">
    <property type="entry name" value="Tscrpt_reg_YcdC_C"/>
</dbReference>
<feature type="DNA-binding region" description="H-T-H motif" evidence="2">
    <location>
        <begin position="39"/>
        <end position="58"/>
    </location>
</feature>
<dbReference type="Gene3D" id="1.10.10.60">
    <property type="entry name" value="Homeodomain-like"/>
    <property type="match status" value="1"/>
</dbReference>
<dbReference type="NCBIfam" id="NF011584">
    <property type="entry name" value="PRK15008.1"/>
    <property type="match status" value="1"/>
</dbReference>
<dbReference type="InterPro" id="IPR036271">
    <property type="entry name" value="Tet_transcr_reg_TetR-rel_C_sf"/>
</dbReference>
<dbReference type="PANTHER" id="PTHR30328:SF54">
    <property type="entry name" value="HTH-TYPE TRANSCRIPTIONAL REPRESSOR SCO4008"/>
    <property type="match status" value="1"/>
</dbReference>
<dbReference type="EMBL" id="CP035631">
    <property type="protein sequence ID" value="WFF42729.1"/>
    <property type="molecule type" value="Genomic_DNA"/>
</dbReference>
<dbReference type="Proteomes" id="UP001321526">
    <property type="component" value="Chromosome"/>
</dbReference>
<evidence type="ECO:0000313" key="5">
    <source>
        <dbReference type="Proteomes" id="UP001321526"/>
    </source>
</evidence>
<dbReference type="InterPro" id="IPR009057">
    <property type="entry name" value="Homeodomain-like_sf"/>
</dbReference>
<evidence type="ECO:0000313" key="4">
    <source>
        <dbReference type="EMBL" id="WFF42729.1"/>
    </source>
</evidence>
<name>A0ABY8FS84_9GAMM</name>
<feature type="domain" description="HTH tetR-type" evidence="3">
    <location>
        <begin position="16"/>
        <end position="76"/>
    </location>
</feature>
<proteinExistence type="predicted"/>
<dbReference type="SUPFAM" id="SSF46689">
    <property type="entry name" value="Homeodomain-like"/>
    <property type="match status" value="1"/>
</dbReference>
<reference evidence="4 5" key="1">
    <citation type="submission" date="2019-01" db="EMBL/GenBank/DDBJ databases">
        <title>Genome sequence of Salinicola endophyticus REST5.</title>
        <authorList>
            <person name="Nascimento F.X."/>
        </authorList>
    </citation>
    <scope>NUCLEOTIDE SEQUENCE [LARGE SCALE GENOMIC DNA]</scope>
    <source>
        <strain evidence="4 5">REST5</strain>
    </source>
</reference>
<sequence>MTSSSRPATARARASEARRQTILDAALSLFSQFGLHGASLDAIAELAGVSKTNLLYHYASKETLYLAVFERILQSWLVPMDLICATTPPETAIRRYIELKLELARDQPQASRLYCLEVIQGAPLLGKVLADQRRMMAEKSRAVQHWIDSGQLSPVDPYHLIYLLWSTTQHYADFAVQIQAISGQDLSDPDFFAASVDNVQRIVLGGLLPRAGDA</sequence>
<dbReference type="PROSITE" id="PS50977">
    <property type="entry name" value="HTH_TETR_2"/>
    <property type="match status" value="1"/>
</dbReference>
<dbReference type="PANTHER" id="PTHR30328">
    <property type="entry name" value="TRANSCRIPTIONAL REPRESSOR"/>
    <property type="match status" value="1"/>
</dbReference>
<keyword evidence="1 2" id="KW-0238">DNA-binding</keyword>
<dbReference type="SUPFAM" id="SSF48498">
    <property type="entry name" value="Tetracyclin repressor-like, C-terminal domain"/>
    <property type="match status" value="1"/>
</dbReference>
<dbReference type="Pfam" id="PF00440">
    <property type="entry name" value="TetR_N"/>
    <property type="match status" value="1"/>
</dbReference>
<accession>A0ABY8FS84</accession>
<evidence type="ECO:0000256" key="1">
    <source>
        <dbReference type="ARBA" id="ARBA00023125"/>
    </source>
</evidence>
<dbReference type="PRINTS" id="PR00455">
    <property type="entry name" value="HTHTETR"/>
</dbReference>
<evidence type="ECO:0000256" key="2">
    <source>
        <dbReference type="PROSITE-ProRule" id="PRU00335"/>
    </source>
</evidence>